<dbReference type="PANTHER" id="PTHR11766">
    <property type="entry name" value="TYROSYL-TRNA SYNTHETASE"/>
    <property type="match status" value="1"/>
</dbReference>
<gene>
    <name evidence="10" type="ORF">A2937_00530</name>
</gene>
<accession>A0A1G2SGS0</accession>
<proteinExistence type="inferred from homology"/>
<sequence length="395" mass="44642">MTEKQKIDELLERGVAEVIHADLLRSKLNTGKPLRVKFGIDPTSPHIHLGRATAIWKLRELQDLGHQVVFIVGDFTGVIGDTSDKESERPMLTREAVEQNLATYFEQAGKILDMSKVEKHYNSEWLEKLGYREIGEHADAFSLSDFISRENIKRRLDAGKRVSLRELLYPLMQGYDSVAVKADIEIGGSDQKFNMLSGRKLQERFGQAPQDIIMLDLIEGLDGRKMSSSFGNTINVTDTANDMFGKVMSLRDELIMKYFMYATRVSAERMKEIEAGLNAGANPRDAKLDLAEEIATLYHGRDEAVRAREAFIATFQKKEIPDDMVEVSAEKDESLVDVLLRNEVVTSKTDWRRLVEEGAVKKLDGGEEKIEDTKILATPGVYKIGKRRFVKLNIS</sequence>
<evidence type="ECO:0000313" key="11">
    <source>
        <dbReference type="Proteomes" id="UP000177987"/>
    </source>
</evidence>
<evidence type="ECO:0000256" key="4">
    <source>
        <dbReference type="ARBA" id="ARBA00022840"/>
    </source>
</evidence>
<evidence type="ECO:0000256" key="3">
    <source>
        <dbReference type="ARBA" id="ARBA00022741"/>
    </source>
</evidence>
<keyword evidence="5 9" id="KW-0648">Protein biosynthesis</keyword>
<dbReference type="Gene3D" id="3.40.50.620">
    <property type="entry name" value="HUPs"/>
    <property type="match status" value="1"/>
</dbReference>
<dbReference type="EMBL" id="MHUW01000008">
    <property type="protein sequence ID" value="OHA83988.1"/>
    <property type="molecule type" value="Genomic_DNA"/>
</dbReference>
<dbReference type="AlphaFoldDB" id="A0A1G2SGS0"/>
<evidence type="ECO:0000256" key="7">
    <source>
        <dbReference type="ARBA" id="ARBA00048248"/>
    </source>
</evidence>
<dbReference type="Pfam" id="PF00579">
    <property type="entry name" value="tRNA-synt_1b"/>
    <property type="match status" value="1"/>
</dbReference>
<dbReference type="PANTHER" id="PTHR11766:SF1">
    <property type="entry name" value="TYROSINE--TRNA LIGASE"/>
    <property type="match status" value="1"/>
</dbReference>
<dbReference type="GO" id="GO:0004831">
    <property type="term" value="F:tyrosine-tRNA ligase activity"/>
    <property type="evidence" value="ECO:0007669"/>
    <property type="project" value="UniProtKB-UniRule"/>
</dbReference>
<keyword evidence="2 9" id="KW-0436">Ligase</keyword>
<dbReference type="GO" id="GO:0006437">
    <property type="term" value="P:tyrosyl-tRNA aminoacylation"/>
    <property type="evidence" value="ECO:0007669"/>
    <property type="project" value="UniProtKB-UniRule"/>
</dbReference>
<dbReference type="InterPro" id="IPR002305">
    <property type="entry name" value="aa-tRNA-synth_Ic"/>
</dbReference>
<dbReference type="PRINTS" id="PR01040">
    <property type="entry name" value="TRNASYNTHTYR"/>
</dbReference>
<evidence type="ECO:0000313" key="10">
    <source>
        <dbReference type="EMBL" id="OHA83988.1"/>
    </source>
</evidence>
<keyword evidence="6 9" id="KW-0030">Aminoacyl-tRNA synthetase</keyword>
<name>A0A1G2SGS0_9BACT</name>
<dbReference type="GO" id="GO:0005829">
    <property type="term" value="C:cytosol"/>
    <property type="evidence" value="ECO:0007669"/>
    <property type="project" value="TreeGrafter"/>
</dbReference>
<evidence type="ECO:0000256" key="1">
    <source>
        <dbReference type="ARBA" id="ARBA00013160"/>
    </source>
</evidence>
<evidence type="ECO:0000256" key="9">
    <source>
        <dbReference type="RuleBase" id="RU363036"/>
    </source>
</evidence>
<evidence type="ECO:0000256" key="8">
    <source>
        <dbReference type="NCBIfam" id="TIGR00234"/>
    </source>
</evidence>
<dbReference type="SUPFAM" id="SSF55174">
    <property type="entry name" value="Alpha-L RNA-binding motif"/>
    <property type="match status" value="1"/>
</dbReference>
<dbReference type="SUPFAM" id="SSF52374">
    <property type="entry name" value="Nucleotidylyl transferase"/>
    <property type="match status" value="1"/>
</dbReference>
<comment type="similarity">
    <text evidence="9">Belongs to the class-I aminoacyl-tRNA synthetase family.</text>
</comment>
<dbReference type="InterPro" id="IPR002307">
    <property type="entry name" value="Tyr-tRNA-ligase"/>
</dbReference>
<dbReference type="GO" id="GO:0005524">
    <property type="term" value="F:ATP binding"/>
    <property type="evidence" value="ECO:0007669"/>
    <property type="project" value="UniProtKB-KW"/>
</dbReference>
<evidence type="ECO:0000256" key="6">
    <source>
        <dbReference type="ARBA" id="ARBA00023146"/>
    </source>
</evidence>
<comment type="catalytic activity">
    <reaction evidence="7">
        <text>tRNA(Tyr) + L-tyrosine + ATP = L-tyrosyl-tRNA(Tyr) + AMP + diphosphate + H(+)</text>
        <dbReference type="Rhea" id="RHEA:10220"/>
        <dbReference type="Rhea" id="RHEA-COMP:9706"/>
        <dbReference type="Rhea" id="RHEA-COMP:9707"/>
        <dbReference type="ChEBI" id="CHEBI:15378"/>
        <dbReference type="ChEBI" id="CHEBI:30616"/>
        <dbReference type="ChEBI" id="CHEBI:33019"/>
        <dbReference type="ChEBI" id="CHEBI:58315"/>
        <dbReference type="ChEBI" id="CHEBI:78442"/>
        <dbReference type="ChEBI" id="CHEBI:78536"/>
        <dbReference type="ChEBI" id="CHEBI:456215"/>
        <dbReference type="EC" id="6.1.1.1"/>
    </reaction>
</comment>
<dbReference type="InterPro" id="IPR024088">
    <property type="entry name" value="Tyr-tRNA-ligase_bac-type"/>
</dbReference>
<evidence type="ECO:0000256" key="5">
    <source>
        <dbReference type="ARBA" id="ARBA00022917"/>
    </source>
</evidence>
<reference evidence="10 11" key="1">
    <citation type="journal article" date="2016" name="Nat. Commun.">
        <title>Thousands of microbial genomes shed light on interconnected biogeochemical processes in an aquifer system.</title>
        <authorList>
            <person name="Anantharaman K."/>
            <person name="Brown C.T."/>
            <person name="Hug L.A."/>
            <person name="Sharon I."/>
            <person name="Castelle C.J."/>
            <person name="Probst A.J."/>
            <person name="Thomas B.C."/>
            <person name="Singh A."/>
            <person name="Wilkins M.J."/>
            <person name="Karaoz U."/>
            <person name="Brodie E.L."/>
            <person name="Williams K.H."/>
            <person name="Hubbard S.S."/>
            <person name="Banfield J.F."/>
        </authorList>
    </citation>
    <scope>NUCLEOTIDE SEQUENCE [LARGE SCALE GENOMIC DNA]</scope>
</reference>
<evidence type="ECO:0000256" key="2">
    <source>
        <dbReference type="ARBA" id="ARBA00022598"/>
    </source>
</evidence>
<comment type="caution">
    <text evidence="10">The sequence shown here is derived from an EMBL/GenBank/DDBJ whole genome shotgun (WGS) entry which is preliminary data.</text>
</comment>
<dbReference type="NCBIfam" id="TIGR00234">
    <property type="entry name" value="tyrS"/>
    <property type="match status" value="1"/>
</dbReference>
<keyword evidence="3 9" id="KW-0547">Nucleotide-binding</keyword>
<dbReference type="InterPro" id="IPR014729">
    <property type="entry name" value="Rossmann-like_a/b/a_fold"/>
</dbReference>
<dbReference type="Gene3D" id="3.10.290.10">
    <property type="entry name" value="RNA-binding S4 domain"/>
    <property type="match status" value="1"/>
</dbReference>
<keyword evidence="4 9" id="KW-0067">ATP-binding</keyword>
<dbReference type="CDD" id="cd00805">
    <property type="entry name" value="TyrRS_core"/>
    <property type="match status" value="1"/>
</dbReference>
<dbReference type="InterPro" id="IPR036986">
    <property type="entry name" value="S4_RNA-bd_sf"/>
</dbReference>
<dbReference type="EC" id="6.1.1.1" evidence="1 8"/>
<organism evidence="10 11">
    <name type="scientific">Candidatus Yonathbacteria bacterium RIFCSPLOWO2_01_FULL_47_33b</name>
    <dbReference type="NCBI Taxonomy" id="1802727"/>
    <lineage>
        <taxon>Bacteria</taxon>
        <taxon>Candidatus Yonathiibacteriota</taxon>
    </lineage>
</organism>
<dbReference type="Proteomes" id="UP000177987">
    <property type="component" value="Unassembled WGS sequence"/>
</dbReference>
<dbReference type="GO" id="GO:0003723">
    <property type="term" value="F:RNA binding"/>
    <property type="evidence" value="ECO:0007669"/>
    <property type="project" value="InterPro"/>
</dbReference>
<dbReference type="Gene3D" id="1.10.240.10">
    <property type="entry name" value="Tyrosyl-Transfer RNA Synthetase"/>
    <property type="match status" value="1"/>
</dbReference>
<protein>
    <recommendedName>
        <fullName evidence="1 8">Tyrosine--tRNA ligase</fullName>
        <ecNumber evidence="1 8">6.1.1.1</ecNumber>
    </recommendedName>
</protein>
<dbReference type="STRING" id="1802727.A2937_00530"/>